<reference evidence="2" key="1">
    <citation type="journal article" date="2021" name="Proc. Natl. Acad. Sci. U.S.A.">
        <title>A Catalog of Tens of Thousands of Viruses from Human Metagenomes Reveals Hidden Associations with Chronic Diseases.</title>
        <authorList>
            <person name="Tisza M.J."/>
            <person name="Buck C.B."/>
        </authorList>
    </citation>
    <scope>NUCLEOTIDE SEQUENCE</scope>
    <source>
        <strain evidence="2">CtnR15</strain>
    </source>
</reference>
<organism evidence="2">
    <name type="scientific">Siphoviridae sp. ctnR15</name>
    <dbReference type="NCBI Taxonomy" id="2827938"/>
    <lineage>
        <taxon>Viruses</taxon>
        <taxon>Duplodnaviria</taxon>
        <taxon>Heunggongvirae</taxon>
        <taxon>Uroviricota</taxon>
        <taxon>Caudoviricetes</taxon>
    </lineage>
</organism>
<protein>
    <recommendedName>
        <fullName evidence="3">Terminase small subunit</fullName>
    </recommendedName>
</protein>
<feature type="region of interest" description="Disordered" evidence="1">
    <location>
        <begin position="1"/>
        <end position="21"/>
    </location>
</feature>
<dbReference type="InterPro" id="IPR057972">
    <property type="entry name" value="Terminase_7"/>
</dbReference>
<name>A0A8S5T1A3_9CAUD</name>
<evidence type="ECO:0000256" key="1">
    <source>
        <dbReference type="SAM" id="MobiDB-lite"/>
    </source>
</evidence>
<sequence length="162" mass="18665">MAGRGPAPKPKGSRARRNKDPQILRIITAQPVKQPSLPVIEHVVLDENGKPRKKRFTWPTMTRRWWKMWGESPLSTEYTETDWSFLLDTAYLHALYWKGDYRVAGELRLRVAKFGATPEDRARLRIQFAVADNLEDDADSAIDDVAPVSARARRRQKKLRAV</sequence>
<dbReference type="EMBL" id="BK032729">
    <property type="protein sequence ID" value="DAF57140.1"/>
    <property type="molecule type" value="Genomic_DNA"/>
</dbReference>
<dbReference type="Pfam" id="PF25673">
    <property type="entry name" value="Terminase_7"/>
    <property type="match status" value="1"/>
</dbReference>
<proteinExistence type="predicted"/>
<evidence type="ECO:0000313" key="2">
    <source>
        <dbReference type="EMBL" id="DAF57140.1"/>
    </source>
</evidence>
<accession>A0A8S5T1A3</accession>
<evidence type="ECO:0008006" key="3">
    <source>
        <dbReference type="Google" id="ProtNLM"/>
    </source>
</evidence>